<keyword evidence="3" id="KW-1185">Reference proteome</keyword>
<protein>
    <submittedName>
        <fullName evidence="2">Uncharacterized protein</fullName>
    </submittedName>
</protein>
<comment type="caution">
    <text evidence="2">The sequence shown here is derived from an EMBL/GenBank/DDBJ whole genome shotgun (WGS) entry which is preliminary data.</text>
</comment>
<accession>A0AAD6SJQ4</accession>
<gene>
    <name evidence="2" type="ORF">C8F04DRAFT_1120560</name>
</gene>
<reference evidence="2" key="1">
    <citation type="submission" date="2023-03" db="EMBL/GenBank/DDBJ databases">
        <title>Massive genome expansion in bonnet fungi (Mycena s.s.) driven by repeated elements and novel gene families across ecological guilds.</title>
        <authorList>
            <consortium name="Lawrence Berkeley National Laboratory"/>
            <person name="Harder C.B."/>
            <person name="Miyauchi S."/>
            <person name="Viragh M."/>
            <person name="Kuo A."/>
            <person name="Thoen E."/>
            <person name="Andreopoulos B."/>
            <person name="Lu D."/>
            <person name="Skrede I."/>
            <person name="Drula E."/>
            <person name="Henrissat B."/>
            <person name="Morin E."/>
            <person name="Kohler A."/>
            <person name="Barry K."/>
            <person name="LaButti K."/>
            <person name="Morin E."/>
            <person name="Salamov A."/>
            <person name="Lipzen A."/>
            <person name="Mereny Z."/>
            <person name="Hegedus B."/>
            <person name="Baldrian P."/>
            <person name="Stursova M."/>
            <person name="Weitz H."/>
            <person name="Taylor A."/>
            <person name="Grigoriev I.V."/>
            <person name="Nagy L.G."/>
            <person name="Martin F."/>
            <person name="Kauserud H."/>
        </authorList>
    </citation>
    <scope>NUCLEOTIDE SEQUENCE</scope>
    <source>
        <strain evidence="2">CBHHK200</strain>
    </source>
</reference>
<dbReference type="Proteomes" id="UP001218188">
    <property type="component" value="Unassembled WGS sequence"/>
</dbReference>
<organism evidence="2 3">
    <name type="scientific">Mycena alexandri</name>
    <dbReference type="NCBI Taxonomy" id="1745969"/>
    <lineage>
        <taxon>Eukaryota</taxon>
        <taxon>Fungi</taxon>
        <taxon>Dikarya</taxon>
        <taxon>Basidiomycota</taxon>
        <taxon>Agaricomycotina</taxon>
        <taxon>Agaricomycetes</taxon>
        <taxon>Agaricomycetidae</taxon>
        <taxon>Agaricales</taxon>
        <taxon>Marasmiineae</taxon>
        <taxon>Mycenaceae</taxon>
        <taxon>Mycena</taxon>
    </lineage>
</organism>
<evidence type="ECO:0000313" key="3">
    <source>
        <dbReference type="Proteomes" id="UP001218188"/>
    </source>
</evidence>
<dbReference type="AlphaFoldDB" id="A0AAD6SJQ4"/>
<sequence>MLGVYSSNNNRISFHIDWEARIRSIRHSCIIRVRERARAHTARRCTTCRFWTCTISGGVGRVRTRIACSSRAGAVERRSILRGRRPLQRVGHNSNRRLRPRRSRRRSPSSISRRRHVTRIPRRRLPRRRLRPACGRRLASLRRCGNIFPRVR</sequence>
<evidence type="ECO:0000256" key="1">
    <source>
        <dbReference type="SAM" id="MobiDB-lite"/>
    </source>
</evidence>
<dbReference type="EMBL" id="JARJCM010000116">
    <property type="protein sequence ID" value="KAJ7028121.1"/>
    <property type="molecule type" value="Genomic_DNA"/>
</dbReference>
<feature type="region of interest" description="Disordered" evidence="1">
    <location>
        <begin position="86"/>
        <end position="126"/>
    </location>
</feature>
<evidence type="ECO:0000313" key="2">
    <source>
        <dbReference type="EMBL" id="KAJ7028121.1"/>
    </source>
</evidence>
<feature type="compositionally biased region" description="Basic residues" evidence="1">
    <location>
        <begin position="94"/>
        <end position="126"/>
    </location>
</feature>
<name>A0AAD6SJQ4_9AGAR</name>
<proteinExistence type="predicted"/>